<sequence length="152" mass="16556">MKKNTPCLLLMLAFMLAATSFTQAQSVSADSIKALKLHKEILKQTTELNKQKLNLADYQNKLVKLQSDLEKANKDAAKSAAESKDYSQKMAKNPGDEKLARKAKKAAKSASSSNNKAEKLTSGVASTQRNINKTSDKISDLEKKIAGLRSKG</sequence>
<dbReference type="EMBL" id="JAJNEC010000007">
    <property type="protein sequence ID" value="MCD2425632.1"/>
    <property type="molecule type" value="Genomic_DNA"/>
</dbReference>
<reference evidence="3 4" key="1">
    <citation type="submission" date="2021-11" db="EMBL/GenBank/DDBJ databases">
        <title>Genomic of Niabella pedocola.</title>
        <authorList>
            <person name="Wu T."/>
        </authorList>
    </citation>
    <scope>NUCLEOTIDE SEQUENCE [LARGE SCALE GENOMIC DNA]</scope>
    <source>
        <strain evidence="3 4">JCM 31011</strain>
    </source>
</reference>
<protein>
    <recommendedName>
        <fullName evidence="5">SlyB protein</fullName>
    </recommendedName>
</protein>
<evidence type="ECO:0000256" key="2">
    <source>
        <dbReference type="SAM" id="SignalP"/>
    </source>
</evidence>
<feature type="signal peptide" evidence="2">
    <location>
        <begin position="1"/>
        <end position="24"/>
    </location>
</feature>
<evidence type="ECO:0000256" key="1">
    <source>
        <dbReference type="SAM" id="MobiDB-lite"/>
    </source>
</evidence>
<organism evidence="3 4">
    <name type="scientific">Niabella pedocola</name>
    <dbReference type="NCBI Taxonomy" id="1752077"/>
    <lineage>
        <taxon>Bacteria</taxon>
        <taxon>Pseudomonadati</taxon>
        <taxon>Bacteroidota</taxon>
        <taxon>Chitinophagia</taxon>
        <taxon>Chitinophagales</taxon>
        <taxon>Chitinophagaceae</taxon>
        <taxon>Niabella</taxon>
    </lineage>
</organism>
<accession>A0ABS8PX29</accession>
<name>A0ABS8PX29_9BACT</name>
<proteinExistence type="predicted"/>
<keyword evidence="2" id="KW-0732">Signal</keyword>
<keyword evidence="4" id="KW-1185">Reference proteome</keyword>
<evidence type="ECO:0000313" key="3">
    <source>
        <dbReference type="EMBL" id="MCD2425632.1"/>
    </source>
</evidence>
<evidence type="ECO:0000313" key="4">
    <source>
        <dbReference type="Proteomes" id="UP001199816"/>
    </source>
</evidence>
<feature type="region of interest" description="Disordered" evidence="1">
    <location>
        <begin position="73"/>
        <end position="135"/>
    </location>
</feature>
<dbReference type="RefSeq" id="WP_231008176.1">
    <property type="nucleotide sequence ID" value="NZ_JAJNEC010000007.1"/>
</dbReference>
<feature type="chain" id="PRO_5046899215" description="SlyB protein" evidence="2">
    <location>
        <begin position="25"/>
        <end position="152"/>
    </location>
</feature>
<feature type="compositionally biased region" description="Basic and acidic residues" evidence="1">
    <location>
        <begin position="73"/>
        <end position="87"/>
    </location>
</feature>
<feature type="compositionally biased region" description="Polar residues" evidence="1">
    <location>
        <begin position="123"/>
        <end position="133"/>
    </location>
</feature>
<gene>
    <name evidence="3" type="ORF">LQ567_22805</name>
</gene>
<evidence type="ECO:0008006" key="5">
    <source>
        <dbReference type="Google" id="ProtNLM"/>
    </source>
</evidence>
<comment type="caution">
    <text evidence="3">The sequence shown here is derived from an EMBL/GenBank/DDBJ whole genome shotgun (WGS) entry which is preliminary data.</text>
</comment>
<dbReference type="Proteomes" id="UP001199816">
    <property type="component" value="Unassembled WGS sequence"/>
</dbReference>